<gene>
    <name evidence="1" type="ORF">BDR25DRAFT_310508</name>
</gene>
<proteinExistence type="predicted"/>
<organism evidence="1 2">
    <name type="scientific">Lindgomyces ingoldianus</name>
    <dbReference type="NCBI Taxonomy" id="673940"/>
    <lineage>
        <taxon>Eukaryota</taxon>
        <taxon>Fungi</taxon>
        <taxon>Dikarya</taxon>
        <taxon>Ascomycota</taxon>
        <taxon>Pezizomycotina</taxon>
        <taxon>Dothideomycetes</taxon>
        <taxon>Pleosporomycetidae</taxon>
        <taxon>Pleosporales</taxon>
        <taxon>Lindgomycetaceae</taxon>
        <taxon>Lindgomyces</taxon>
    </lineage>
</organism>
<protein>
    <submittedName>
        <fullName evidence="1">Uncharacterized protein</fullName>
    </submittedName>
</protein>
<sequence length="176" mass="19389">MLQSRKQGRRDQPTSNYGESEAKGRGEIGLGGEIKPGPAAPPPDERQGSQDLQTLNYPRGRVAHSSSTEYDTTNAPSSYSHQPTLGTYSQASIHTPSSQSTQNETRANDSSTAYSRDHDSYSGERQTTGHRTTGEQTAVTSGGSSTDWIWSQSHGKYYRVLYKSDGSMEYIWYNKP</sequence>
<keyword evidence="2" id="KW-1185">Reference proteome</keyword>
<name>A0ACB6RAF0_9PLEO</name>
<reference evidence="1" key="1">
    <citation type="journal article" date="2020" name="Stud. Mycol.">
        <title>101 Dothideomycetes genomes: a test case for predicting lifestyles and emergence of pathogens.</title>
        <authorList>
            <person name="Haridas S."/>
            <person name="Albert R."/>
            <person name="Binder M."/>
            <person name="Bloem J."/>
            <person name="Labutti K."/>
            <person name="Salamov A."/>
            <person name="Andreopoulos B."/>
            <person name="Baker S."/>
            <person name="Barry K."/>
            <person name="Bills G."/>
            <person name="Bluhm B."/>
            <person name="Cannon C."/>
            <person name="Castanera R."/>
            <person name="Culley D."/>
            <person name="Daum C."/>
            <person name="Ezra D."/>
            <person name="Gonzalez J."/>
            <person name="Henrissat B."/>
            <person name="Kuo A."/>
            <person name="Liang C."/>
            <person name="Lipzen A."/>
            <person name="Lutzoni F."/>
            <person name="Magnuson J."/>
            <person name="Mondo S."/>
            <person name="Nolan M."/>
            <person name="Ohm R."/>
            <person name="Pangilinan J."/>
            <person name="Park H.-J."/>
            <person name="Ramirez L."/>
            <person name="Alfaro M."/>
            <person name="Sun H."/>
            <person name="Tritt A."/>
            <person name="Yoshinaga Y."/>
            <person name="Zwiers L.-H."/>
            <person name="Turgeon B."/>
            <person name="Goodwin S."/>
            <person name="Spatafora J."/>
            <person name="Crous P."/>
            <person name="Grigoriev I."/>
        </authorList>
    </citation>
    <scope>NUCLEOTIDE SEQUENCE</scope>
    <source>
        <strain evidence="1">ATCC 200398</strain>
    </source>
</reference>
<dbReference type="EMBL" id="MU003495">
    <property type="protein sequence ID" value="KAF2476126.1"/>
    <property type="molecule type" value="Genomic_DNA"/>
</dbReference>
<dbReference type="Proteomes" id="UP000799755">
    <property type="component" value="Unassembled WGS sequence"/>
</dbReference>
<comment type="caution">
    <text evidence="1">The sequence shown here is derived from an EMBL/GenBank/DDBJ whole genome shotgun (WGS) entry which is preliminary data.</text>
</comment>
<accession>A0ACB6RAF0</accession>
<evidence type="ECO:0000313" key="1">
    <source>
        <dbReference type="EMBL" id="KAF2476126.1"/>
    </source>
</evidence>
<evidence type="ECO:0000313" key="2">
    <source>
        <dbReference type="Proteomes" id="UP000799755"/>
    </source>
</evidence>